<evidence type="ECO:0000313" key="2">
    <source>
        <dbReference type="Proteomes" id="UP000008177"/>
    </source>
</evidence>
<dbReference type="AlphaFoldDB" id="G2YIZ0"/>
<proteinExistence type="predicted"/>
<dbReference type="InParanoid" id="G2YIZ0"/>
<sequence length="94" mass="10371">MFSAVQPYLQILDCGLDASRLTSVTPSRPAASSKKTDETCSVEMDPLILGTLLEHPRNMIPEDTRYMVHVAQRHRRSIATPLVSEGVPSAVYCI</sequence>
<gene>
    <name evidence="1" type="ORF">BofuT4_uP019830.1</name>
</gene>
<protein>
    <submittedName>
        <fullName evidence="1">Uncharacterized protein</fullName>
    </submittedName>
</protein>
<dbReference type="Proteomes" id="UP000008177">
    <property type="component" value="Unplaced contigs"/>
</dbReference>
<name>G2YIZ0_BOTF4</name>
<accession>G2YIZ0</accession>
<organism evidence="1 2">
    <name type="scientific">Botryotinia fuckeliana (strain T4)</name>
    <name type="common">Noble rot fungus</name>
    <name type="synonym">Botrytis cinerea</name>
    <dbReference type="NCBI Taxonomy" id="999810"/>
    <lineage>
        <taxon>Eukaryota</taxon>
        <taxon>Fungi</taxon>
        <taxon>Dikarya</taxon>
        <taxon>Ascomycota</taxon>
        <taxon>Pezizomycotina</taxon>
        <taxon>Leotiomycetes</taxon>
        <taxon>Helotiales</taxon>
        <taxon>Sclerotiniaceae</taxon>
        <taxon>Botrytis</taxon>
    </lineage>
</organism>
<dbReference type="HOGENOM" id="CLU_2385899_0_0_1"/>
<evidence type="ECO:0000313" key="1">
    <source>
        <dbReference type="EMBL" id="CCD51677.1"/>
    </source>
</evidence>
<dbReference type="EMBL" id="FQ790337">
    <property type="protein sequence ID" value="CCD51677.1"/>
    <property type="molecule type" value="Genomic_DNA"/>
</dbReference>
<reference evidence="2" key="1">
    <citation type="journal article" date="2011" name="PLoS Genet.">
        <title>Genomic analysis of the necrotrophic fungal pathogens Sclerotinia sclerotiorum and Botrytis cinerea.</title>
        <authorList>
            <person name="Amselem J."/>
            <person name="Cuomo C.A."/>
            <person name="van Kan J.A."/>
            <person name="Viaud M."/>
            <person name="Benito E.P."/>
            <person name="Couloux A."/>
            <person name="Coutinho P.M."/>
            <person name="de Vries R.P."/>
            <person name="Dyer P.S."/>
            <person name="Fillinger S."/>
            <person name="Fournier E."/>
            <person name="Gout L."/>
            <person name="Hahn M."/>
            <person name="Kohn L."/>
            <person name="Lapalu N."/>
            <person name="Plummer K.M."/>
            <person name="Pradier J.M."/>
            <person name="Quevillon E."/>
            <person name="Sharon A."/>
            <person name="Simon A."/>
            <person name="ten Have A."/>
            <person name="Tudzynski B."/>
            <person name="Tudzynski P."/>
            <person name="Wincker P."/>
            <person name="Andrew M."/>
            <person name="Anthouard V."/>
            <person name="Beever R.E."/>
            <person name="Beffa R."/>
            <person name="Benoit I."/>
            <person name="Bouzid O."/>
            <person name="Brault B."/>
            <person name="Chen Z."/>
            <person name="Choquer M."/>
            <person name="Collemare J."/>
            <person name="Cotton P."/>
            <person name="Danchin E.G."/>
            <person name="Da Silva C."/>
            <person name="Gautier A."/>
            <person name="Giraud C."/>
            <person name="Giraud T."/>
            <person name="Gonzalez C."/>
            <person name="Grossetete S."/>
            <person name="Guldener U."/>
            <person name="Henrissat B."/>
            <person name="Howlett B.J."/>
            <person name="Kodira C."/>
            <person name="Kretschmer M."/>
            <person name="Lappartient A."/>
            <person name="Leroch M."/>
            <person name="Levis C."/>
            <person name="Mauceli E."/>
            <person name="Neuveglise C."/>
            <person name="Oeser B."/>
            <person name="Pearson M."/>
            <person name="Poulain J."/>
            <person name="Poussereau N."/>
            <person name="Quesneville H."/>
            <person name="Rascle C."/>
            <person name="Schumacher J."/>
            <person name="Segurens B."/>
            <person name="Sexton A."/>
            <person name="Silva E."/>
            <person name="Sirven C."/>
            <person name="Soanes D.M."/>
            <person name="Talbot N.J."/>
            <person name="Templeton M."/>
            <person name="Yandava C."/>
            <person name="Yarden O."/>
            <person name="Zeng Q."/>
            <person name="Rollins J.A."/>
            <person name="Lebrun M.H."/>
            <person name="Dickman M."/>
        </authorList>
    </citation>
    <scope>NUCLEOTIDE SEQUENCE [LARGE SCALE GENOMIC DNA]</scope>
    <source>
        <strain evidence="2">T4</strain>
    </source>
</reference>